<protein>
    <submittedName>
        <fullName evidence="1">Uncharacterized protein</fullName>
    </submittedName>
</protein>
<evidence type="ECO:0000313" key="1">
    <source>
        <dbReference type="EMBL" id="TPE46633.1"/>
    </source>
</evidence>
<name>A0A501W9K3_9RHOB</name>
<sequence>MGDVEGIAPERGIRRAASEQPRAIALFAEGEIGIPHRPGIDRARREGRGGVGGREVARFDRIEAEPRELQRLNGEVVRARSLGERDTLALQIGEAGEL</sequence>
<dbReference type="EMBL" id="VFRP01000043">
    <property type="protein sequence ID" value="TPE46633.1"/>
    <property type="molecule type" value="Genomic_DNA"/>
</dbReference>
<dbReference type="Proteomes" id="UP000319255">
    <property type="component" value="Unassembled WGS sequence"/>
</dbReference>
<evidence type="ECO:0000313" key="2">
    <source>
        <dbReference type="Proteomes" id="UP000319255"/>
    </source>
</evidence>
<comment type="caution">
    <text evidence="1">The sequence shown here is derived from an EMBL/GenBank/DDBJ whole genome shotgun (WGS) entry which is preliminary data.</text>
</comment>
<reference evidence="1 2" key="1">
    <citation type="submission" date="2019-06" db="EMBL/GenBank/DDBJ databases">
        <title>A novel bacterium of genus Amaricoccus, isolated from marine sediment.</title>
        <authorList>
            <person name="Huang H."/>
            <person name="Mo K."/>
            <person name="Hu Y."/>
        </authorList>
    </citation>
    <scope>NUCLEOTIDE SEQUENCE [LARGE SCALE GENOMIC DNA]</scope>
    <source>
        <strain evidence="1 2">HB172011</strain>
    </source>
</reference>
<organism evidence="1 2">
    <name type="scientific">Amaricoccus solimangrovi</name>
    <dbReference type="NCBI Taxonomy" id="2589815"/>
    <lineage>
        <taxon>Bacteria</taxon>
        <taxon>Pseudomonadati</taxon>
        <taxon>Pseudomonadota</taxon>
        <taxon>Alphaproteobacteria</taxon>
        <taxon>Rhodobacterales</taxon>
        <taxon>Paracoccaceae</taxon>
        <taxon>Amaricoccus</taxon>
    </lineage>
</organism>
<proteinExistence type="predicted"/>
<dbReference type="AlphaFoldDB" id="A0A501W9K3"/>
<gene>
    <name evidence="1" type="ORF">FJM51_21615</name>
</gene>
<keyword evidence="2" id="KW-1185">Reference proteome</keyword>
<accession>A0A501W9K3</accession>